<dbReference type="EMBL" id="CAUYUJ010019826">
    <property type="protein sequence ID" value="CAK0893906.1"/>
    <property type="molecule type" value="Genomic_DNA"/>
</dbReference>
<feature type="non-terminal residue" evidence="1">
    <location>
        <position position="261"/>
    </location>
</feature>
<accession>A0ABN9X5A8</accession>
<feature type="non-terminal residue" evidence="1">
    <location>
        <position position="1"/>
    </location>
</feature>
<proteinExistence type="predicted"/>
<sequence>AELLVACPSAVGGDDNMGLDDGAVEQRAALLVGHAIEKLRAIIAANVTGAPGLQVLRQACEWNDCDLAAVQERKVPWRQRDGQGQALRRACWKVAFNPAVRAGASTAAENSLAGLSGGTMVAVPVRHGLSEVESIQSCASPARASILHLGHGPKGGMLVGTMYLCDSEGLSERNWQILCSMGRATKRAGTPFLISNDCRPSKRVINYFVMSPFLAAGAKADALDRIAIGPRRAARVRLQPLKMNGYMLSVLVQARPLDFEG</sequence>
<evidence type="ECO:0000313" key="2">
    <source>
        <dbReference type="Proteomes" id="UP001189429"/>
    </source>
</evidence>
<protein>
    <submittedName>
        <fullName evidence="1">Uncharacterized protein</fullName>
    </submittedName>
</protein>
<organism evidence="1 2">
    <name type="scientific">Prorocentrum cordatum</name>
    <dbReference type="NCBI Taxonomy" id="2364126"/>
    <lineage>
        <taxon>Eukaryota</taxon>
        <taxon>Sar</taxon>
        <taxon>Alveolata</taxon>
        <taxon>Dinophyceae</taxon>
        <taxon>Prorocentrales</taxon>
        <taxon>Prorocentraceae</taxon>
        <taxon>Prorocentrum</taxon>
    </lineage>
</organism>
<gene>
    <name evidence="1" type="ORF">PCOR1329_LOCUS73113</name>
</gene>
<reference evidence="1" key="1">
    <citation type="submission" date="2023-10" db="EMBL/GenBank/DDBJ databases">
        <authorList>
            <person name="Chen Y."/>
            <person name="Shah S."/>
            <person name="Dougan E. K."/>
            <person name="Thang M."/>
            <person name="Chan C."/>
        </authorList>
    </citation>
    <scope>NUCLEOTIDE SEQUENCE [LARGE SCALE GENOMIC DNA]</scope>
</reference>
<evidence type="ECO:0000313" key="1">
    <source>
        <dbReference type="EMBL" id="CAK0893906.1"/>
    </source>
</evidence>
<keyword evidence="2" id="KW-1185">Reference proteome</keyword>
<dbReference type="Proteomes" id="UP001189429">
    <property type="component" value="Unassembled WGS sequence"/>
</dbReference>
<name>A0ABN9X5A8_9DINO</name>
<comment type="caution">
    <text evidence="1">The sequence shown here is derived from an EMBL/GenBank/DDBJ whole genome shotgun (WGS) entry which is preliminary data.</text>
</comment>